<dbReference type="EMBL" id="CAJPDR010000806">
    <property type="protein sequence ID" value="CAF9942750.1"/>
    <property type="molecule type" value="Genomic_DNA"/>
</dbReference>
<feature type="transmembrane region" description="Helical" evidence="6">
    <location>
        <begin position="489"/>
        <end position="511"/>
    </location>
</feature>
<evidence type="ECO:0000256" key="3">
    <source>
        <dbReference type="ARBA" id="ARBA00022692"/>
    </source>
</evidence>
<comment type="similarity">
    <text evidence="2">Belongs to the major facilitator superfamily.</text>
</comment>
<evidence type="ECO:0000256" key="6">
    <source>
        <dbReference type="SAM" id="Phobius"/>
    </source>
</evidence>
<accession>A0A8H3J8V1</accession>
<feature type="transmembrane region" description="Helical" evidence="6">
    <location>
        <begin position="65"/>
        <end position="82"/>
    </location>
</feature>
<dbReference type="AlphaFoldDB" id="A0A8H3J8V1"/>
<dbReference type="InterPro" id="IPR036259">
    <property type="entry name" value="MFS_trans_sf"/>
</dbReference>
<organism evidence="8 9">
    <name type="scientific">Alectoria fallacina</name>
    <dbReference type="NCBI Taxonomy" id="1903189"/>
    <lineage>
        <taxon>Eukaryota</taxon>
        <taxon>Fungi</taxon>
        <taxon>Dikarya</taxon>
        <taxon>Ascomycota</taxon>
        <taxon>Pezizomycotina</taxon>
        <taxon>Lecanoromycetes</taxon>
        <taxon>OSLEUM clade</taxon>
        <taxon>Lecanoromycetidae</taxon>
        <taxon>Lecanorales</taxon>
        <taxon>Lecanorineae</taxon>
        <taxon>Parmeliaceae</taxon>
        <taxon>Alectoria</taxon>
    </lineage>
</organism>
<dbReference type="InterPro" id="IPR020846">
    <property type="entry name" value="MFS_dom"/>
</dbReference>
<evidence type="ECO:0000256" key="4">
    <source>
        <dbReference type="ARBA" id="ARBA00022989"/>
    </source>
</evidence>
<evidence type="ECO:0000313" key="8">
    <source>
        <dbReference type="EMBL" id="CAF9942750.1"/>
    </source>
</evidence>
<feature type="transmembrane region" description="Helical" evidence="6">
    <location>
        <begin position="352"/>
        <end position="375"/>
    </location>
</feature>
<feature type="transmembrane region" description="Helical" evidence="6">
    <location>
        <begin position="121"/>
        <end position="144"/>
    </location>
</feature>
<feature type="transmembrane region" description="Helical" evidence="6">
    <location>
        <begin position="186"/>
        <end position="204"/>
    </location>
</feature>
<proteinExistence type="inferred from homology"/>
<dbReference type="Pfam" id="PF07690">
    <property type="entry name" value="MFS_1"/>
    <property type="match status" value="1"/>
</dbReference>
<dbReference type="PANTHER" id="PTHR23502">
    <property type="entry name" value="MAJOR FACILITATOR SUPERFAMILY"/>
    <property type="match status" value="1"/>
</dbReference>
<dbReference type="OrthoDB" id="5296287at2759"/>
<dbReference type="PANTHER" id="PTHR23502:SF68">
    <property type="entry name" value="MULTIDRUG TRANSPORTER, PUTATIVE (AFU_ORTHOLOGUE AFUA_3G01120)-RELATED"/>
    <property type="match status" value="1"/>
</dbReference>
<evidence type="ECO:0000256" key="2">
    <source>
        <dbReference type="ARBA" id="ARBA00008335"/>
    </source>
</evidence>
<keyword evidence="3 6" id="KW-0812">Transmembrane</keyword>
<evidence type="ECO:0000313" key="9">
    <source>
        <dbReference type="Proteomes" id="UP000664203"/>
    </source>
</evidence>
<feature type="transmembrane region" description="Helical" evidence="6">
    <location>
        <begin position="396"/>
        <end position="415"/>
    </location>
</feature>
<comment type="subcellular location">
    <subcellularLocation>
        <location evidence="1">Membrane</location>
        <topology evidence="1">Multi-pass membrane protein</topology>
    </subcellularLocation>
</comment>
<feature type="transmembrane region" description="Helical" evidence="6">
    <location>
        <begin position="211"/>
        <end position="235"/>
    </location>
</feature>
<protein>
    <recommendedName>
        <fullName evidence="7">Major facilitator superfamily (MFS) profile domain-containing protein</fullName>
    </recommendedName>
</protein>
<evidence type="ECO:0000256" key="1">
    <source>
        <dbReference type="ARBA" id="ARBA00004141"/>
    </source>
</evidence>
<keyword evidence="4 6" id="KW-1133">Transmembrane helix</keyword>
<dbReference type="GO" id="GO:0016020">
    <property type="term" value="C:membrane"/>
    <property type="evidence" value="ECO:0007669"/>
    <property type="project" value="UniProtKB-SubCell"/>
</dbReference>
<comment type="caution">
    <text evidence="8">The sequence shown here is derived from an EMBL/GenBank/DDBJ whole genome shotgun (WGS) entry which is preliminary data.</text>
</comment>
<keyword evidence="5 6" id="KW-0472">Membrane</keyword>
<keyword evidence="9" id="KW-1185">Reference proteome</keyword>
<dbReference type="InterPro" id="IPR011701">
    <property type="entry name" value="MFS"/>
</dbReference>
<dbReference type="PROSITE" id="PS50850">
    <property type="entry name" value="MFS"/>
    <property type="match status" value="1"/>
</dbReference>
<dbReference type="Proteomes" id="UP000664203">
    <property type="component" value="Unassembled WGS sequence"/>
</dbReference>
<dbReference type="SUPFAM" id="SSF103473">
    <property type="entry name" value="MFS general substrate transporter"/>
    <property type="match status" value="1"/>
</dbReference>
<reference evidence="8" key="1">
    <citation type="submission" date="2021-03" db="EMBL/GenBank/DDBJ databases">
        <authorList>
            <person name="Tagirdzhanova G."/>
        </authorList>
    </citation>
    <scope>NUCLEOTIDE SEQUENCE</scope>
</reference>
<feature type="transmembrane region" description="Helical" evidence="6">
    <location>
        <begin position="421"/>
        <end position="442"/>
    </location>
</feature>
<dbReference type="Gene3D" id="1.20.1250.20">
    <property type="entry name" value="MFS general substrate transporter like domains"/>
    <property type="match status" value="1"/>
</dbReference>
<dbReference type="CDD" id="cd17323">
    <property type="entry name" value="MFS_Tpo1_MDR_like"/>
    <property type="match status" value="1"/>
</dbReference>
<feature type="transmembrane region" description="Helical" evidence="6">
    <location>
        <begin position="310"/>
        <end position="332"/>
    </location>
</feature>
<evidence type="ECO:0000256" key="5">
    <source>
        <dbReference type="ARBA" id="ARBA00023136"/>
    </source>
</evidence>
<dbReference type="FunFam" id="1.20.1250.20:FF:000011">
    <property type="entry name" value="MFS multidrug transporter, putative"/>
    <property type="match status" value="1"/>
</dbReference>
<feature type="transmembrane region" description="Helical" evidence="6">
    <location>
        <begin position="241"/>
        <end position="270"/>
    </location>
</feature>
<gene>
    <name evidence="8" type="ORF">ALECFALPRED_010000</name>
</gene>
<sequence>MSPTIPFRTPGGRHKEKFPIHVEEEGDGEFPDAANMLATNDAATVDFDSPQDPSRAVNWEPRKKWILIMVLSSMTFITYMLSSHPSISDVQLMKITSALASAMFAPGVPQLMGEFRSKNSVLASLVVSIYILGNAFGPILLAPLSEIYGRSPIYHVTNIFFVIFTMACALSSSLNMLIGFRFLQGTAGSAAIALGGGTVADLFIQEERGKAIALWAMCPLLGPVVGPVVGGFLSAGLGWRWVFWVLAIAASVVMVAYFVFVPETYSVVILQRKTVRLRKQLRNPYLRSKMDSGLSYSVTFRQAIIRPLKMLLFSPIVASLATLSAVVYGYLYLVFTTITNVFETNYGFSPNIVGLTFIGVGLGMMTGVAAFGGLSDRILVRKARANNGELKPEYRLSIMIPCGLCTPVGFFIYGWTAEKHVFWLVPILGTSLIGAGVMAYFIPIQAYLLDAFTIHAASALAANAIWRSIVGALIPLAGLPMYDALGLGWGNSLLGFISIILIPVPMAILVYGERIRKSARFQIE</sequence>
<feature type="domain" description="Major facilitator superfamily (MFS) profile" evidence="7">
    <location>
        <begin position="86"/>
        <end position="515"/>
    </location>
</feature>
<name>A0A8H3J8V1_9LECA</name>
<dbReference type="GO" id="GO:0022857">
    <property type="term" value="F:transmembrane transporter activity"/>
    <property type="evidence" value="ECO:0007669"/>
    <property type="project" value="InterPro"/>
</dbReference>
<evidence type="ECO:0000259" key="7">
    <source>
        <dbReference type="PROSITE" id="PS50850"/>
    </source>
</evidence>
<feature type="transmembrane region" description="Helical" evidence="6">
    <location>
        <begin position="156"/>
        <end position="180"/>
    </location>
</feature>
<feature type="transmembrane region" description="Helical" evidence="6">
    <location>
        <begin position="454"/>
        <end position="477"/>
    </location>
</feature>